<reference evidence="2" key="1">
    <citation type="submission" date="2023-01" db="EMBL/GenBank/DDBJ databases">
        <title>Genome assembly of the deep-sea coral Lophelia pertusa.</title>
        <authorList>
            <person name="Herrera S."/>
            <person name="Cordes E."/>
        </authorList>
    </citation>
    <scope>NUCLEOTIDE SEQUENCE</scope>
    <source>
        <strain evidence="2">USNM1676648</strain>
        <tissue evidence="2">Polyp</tissue>
    </source>
</reference>
<accession>A0A9X0DCH0</accession>
<feature type="chain" id="PRO_5040830861" evidence="1">
    <location>
        <begin position="25"/>
        <end position="93"/>
    </location>
</feature>
<name>A0A9X0DCH0_9CNID</name>
<evidence type="ECO:0000256" key="1">
    <source>
        <dbReference type="SAM" id="SignalP"/>
    </source>
</evidence>
<evidence type="ECO:0000313" key="2">
    <source>
        <dbReference type="EMBL" id="KAJ7394890.1"/>
    </source>
</evidence>
<feature type="signal peptide" evidence="1">
    <location>
        <begin position="1"/>
        <end position="24"/>
    </location>
</feature>
<protein>
    <submittedName>
        <fullName evidence="2">Uncharacterized protein</fullName>
    </submittedName>
</protein>
<keyword evidence="3" id="KW-1185">Reference proteome</keyword>
<dbReference type="EMBL" id="MU825396">
    <property type="protein sequence ID" value="KAJ7394890.1"/>
    <property type="molecule type" value="Genomic_DNA"/>
</dbReference>
<comment type="caution">
    <text evidence="2">The sequence shown here is derived from an EMBL/GenBank/DDBJ whole genome shotgun (WGS) entry which is preliminary data.</text>
</comment>
<dbReference type="AlphaFoldDB" id="A0A9X0DCH0"/>
<sequence>MDSKTVILVFCLISAACLMSGTEAMFSQNPDTNGKRRSIPLTLESRQRILRNLCAAMQDDYKMIENNSSILSSRNVTENTSTKTTIINKIKCV</sequence>
<proteinExistence type="predicted"/>
<keyword evidence="1" id="KW-0732">Signal</keyword>
<dbReference type="PROSITE" id="PS51257">
    <property type="entry name" value="PROKAR_LIPOPROTEIN"/>
    <property type="match status" value="1"/>
</dbReference>
<evidence type="ECO:0000313" key="3">
    <source>
        <dbReference type="Proteomes" id="UP001163046"/>
    </source>
</evidence>
<gene>
    <name evidence="2" type="ORF">OS493_000727</name>
</gene>
<dbReference type="Proteomes" id="UP001163046">
    <property type="component" value="Unassembled WGS sequence"/>
</dbReference>
<organism evidence="2 3">
    <name type="scientific">Desmophyllum pertusum</name>
    <dbReference type="NCBI Taxonomy" id="174260"/>
    <lineage>
        <taxon>Eukaryota</taxon>
        <taxon>Metazoa</taxon>
        <taxon>Cnidaria</taxon>
        <taxon>Anthozoa</taxon>
        <taxon>Hexacorallia</taxon>
        <taxon>Scleractinia</taxon>
        <taxon>Caryophylliina</taxon>
        <taxon>Caryophylliidae</taxon>
        <taxon>Desmophyllum</taxon>
    </lineage>
</organism>